<dbReference type="InterPro" id="IPR041247">
    <property type="entry name" value="Rad52_fam"/>
</dbReference>
<organism evidence="6 7">
    <name type="scientific">Austropuccinia psidii MF-1</name>
    <dbReference type="NCBI Taxonomy" id="1389203"/>
    <lineage>
        <taxon>Eukaryota</taxon>
        <taxon>Fungi</taxon>
        <taxon>Dikarya</taxon>
        <taxon>Basidiomycota</taxon>
        <taxon>Pucciniomycotina</taxon>
        <taxon>Pucciniomycetes</taxon>
        <taxon>Pucciniales</taxon>
        <taxon>Sphaerophragmiaceae</taxon>
        <taxon>Austropuccinia</taxon>
    </lineage>
</organism>
<evidence type="ECO:0000256" key="2">
    <source>
        <dbReference type="ARBA" id="ARBA00022763"/>
    </source>
</evidence>
<keyword evidence="3" id="KW-0233">DNA recombination</keyword>
<evidence type="ECO:0000256" key="3">
    <source>
        <dbReference type="ARBA" id="ARBA00023172"/>
    </source>
</evidence>
<dbReference type="OrthoDB" id="206565at2759"/>
<dbReference type="InterPro" id="IPR042525">
    <property type="entry name" value="Rad52_Rad59_Rad22_sf"/>
</dbReference>
<keyword evidence="4" id="KW-0234">DNA repair</keyword>
<dbReference type="Proteomes" id="UP000765509">
    <property type="component" value="Unassembled WGS sequence"/>
</dbReference>
<gene>
    <name evidence="6" type="ORF">O181_018188</name>
</gene>
<evidence type="ECO:0000313" key="7">
    <source>
        <dbReference type="Proteomes" id="UP000765509"/>
    </source>
</evidence>
<evidence type="ECO:0000256" key="5">
    <source>
        <dbReference type="SAM" id="MobiDB-lite"/>
    </source>
</evidence>
<dbReference type="GO" id="GO:0005634">
    <property type="term" value="C:nucleus"/>
    <property type="evidence" value="ECO:0007669"/>
    <property type="project" value="TreeGrafter"/>
</dbReference>
<reference evidence="6" key="1">
    <citation type="submission" date="2021-03" db="EMBL/GenBank/DDBJ databases">
        <title>Draft genome sequence of rust myrtle Austropuccinia psidii MF-1, a brazilian biotype.</title>
        <authorList>
            <person name="Quecine M.C."/>
            <person name="Pachon D.M.R."/>
            <person name="Bonatelli M.L."/>
            <person name="Correr F.H."/>
            <person name="Franceschini L.M."/>
            <person name="Leite T.F."/>
            <person name="Margarido G.R.A."/>
            <person name="Almeida C.A."/>
            <person name="Ferrarezi J.A."/>
            <person name="Labate C.A."/>
        </authorList>
    </citation>
    <scope>NUCLEOTIDE SEQUENCE</scope>
    <source>
        <strain evidence="6">MF-1</strain>
    </source>
</reference>
<feature type="compositionally biased region" description="Polar residues" evidence="5">
    <location>
        <begin position="40"/>
        <end position="49"/>
    </location>
</feature>
<evidence type="ECO:0000256" key="4">
    <source>
        <dbReference type="ARBA" id="ARBA00023204"/>
    </source>
</evidence>
<feature type="region of interest" description="Disordered" evidence="5">
    <location>
        <begin position="19"/>
        <end position="49"/>
    </location>
</feature>
<feature type="compositionally biased region" description="Polar residues" evidence="5">
    <location>
        <begin position="395"/>
        <end position="415"/>
    </location>
</feature>
<dbReference type="GO" id="GO:0003697">
    <property type="term" value="F:single-stranded DNA binding"/>
    <property type="evidence" value="ECO:0007669"/>
    <property type="project" value="UniProtKB-ARBA"/>
</dbReference>
<evidence type="ECO:0000256" key="1">
    <source>
        <dbReference type="ARBA" id="ARBA00006638"/>
    </source>
</evidence>
<dbReference type="FunFam" id="3.30.390.80:FF:000001">
    <property type="entry name" value="DNA repair protein RAD52 homolog"/>
    <property type="match status" value="1"/>
</dbReference>
<keyword evidence="7" id="KW-1185">Reference proteome</keyword>
<dbReference type="PANTHER" id="PTHR12132">
    <property type="entry name" value="DNA REPAIR AND RECOMBINATION PROTEIN RAD52, RAD59"/>
    <property type="match status" value="1"/>
</dbReference>
<dbReference type="Gene3D" id="3.30.390.80">
    <property type="entry name" value="DNA repair protein Rad52/59/22"/>
    <property type="match status" value="1"/>
</dbReference>
<evidence type="ECO:0008006" key="8">
    <source>
        <dbReference type="Google" id="ProtNLM"/>
    </source>
</evidence>
<dbReference type="PANTHER" id="PTHR12132:SF1">
    <property type="entry name" value="DNA REPAIR PROTEIN RAD52 HOMOLOG"/>
    <property type="match status" value="1"/>
</dbReference>
<dbReference type="EMBL" id="AVOT02005203">
    <property type="protein sequence ID" value="MBW0478473.1"/>
    <property type="molecule type" value="Genomic_DNA"/>
</dbReference>
<dbReference type="GO" id="GO:0000724">
    <property type="term" value="P:double-strand break repair via homologous recombination"/>
    <property type="evidence" value="ECO:0007669"/>
    <property type="project" value="UniProtKB-ARBA"/>
</dbReference>
<dbReference type="GO" id="GO:0006312">
    <property type="term" value="P:mitotic recombination"/>
    <property type="evidence" value="ECO:0007669"/>
    <property type="project" value="TreeGrafter"/>
</dbReference>
<dbReference type="GO" id="GO:0045002">
    <property type="term" value="P:double-strand break repair via single-strand annealing"/>
    <property type="evidence" value="ECO:0007669"/>
    <property type="project" value="TreeGrafter"/>
</dbReference>
<accession>A0A9Q3C7G9</accession>
<protein>
    <recommendedName>
        <fullName evidence="8">DNA repair and recombination protein RAD52</fullName>
    </recommendedName>
</protein>
<comment type="caution">
    <text evidence="6">The sequence shown here is derived from an EMBL/GenBank/DDBJ whole genome shotgun (WGS) entry which is preliminary data.</text>
</comment>
<dbReference type="AlphaFoldDB" id="A0A9Q3C7G9"/>
<feature type="region of interest" description="Disordered" evidence="5">
    <location>
        <begin position="259"/>
        <end position="286"/>
    </location>
</feature>
<keyword evidence="2" id="KW-0227">DNA damage</keyword>
<dbReference type="SUPFAM" id="SSF54768">
    <property type="entry name" value="dsRNA-binding domain-like"/>
    <property type="match status" value="1"/>
</dbReference>
<proteinExistence type="inferred from homology"/>
<dbReference type="Pfam" id="PF04098">
    <property type="entry name" value="Rad52_Rad22"/>
    <property type="match status" value="1"/>
</dbReference>
<name>A0A9Q3C7G9_9BASI</name>
<sequence length="548" mass="60686">MLESQANSIQSTCTNFSNYPSYHNHNQNHNRNHNPLQNPINFQNPANNLASTSFHQSHSHIQALLSKQLGPEFLATRPGAGGSKLTYIEGWRVIALANEIFGFDGWSSETKSIQVDFVDESTEGRFNVGVSAIVRIWLKSGGSHEDVGYGKLENCKSKADALDKCKKEAVTDALKRAMRTFGNLMGNCLYDKSYLNNIKNMQAQKEKFLPSKLYRPQHVQKPNDSNQVKTPINQPIDTSVDSKLCSEFAMPLPKVLPTYSKPDTKSTISPHHRAAKRPDTFPPAASKTIPKHQLKVVKEDCQAQSHEIIKALPPTLSDDYFDLNEEDLAQLDTSEYFGQGPGEIGSPDESEMVTCDSIQIGETCENDLLIRPESRSNSSSTKIGLMTGYGKDTKQGFSSSKVSNQFHPKSVTTNDDTFKHGQIKPNSNIIQAGKLPDIRAGTAIVMANQDSSVSYKAASKANPSDSLLPNRSASHLATFTKEDFSKFNGIISNRSNNNFQHNVIKSINFVNSNDFNQNQLSHQRRPLSELVDQSGSFLNTVKKVKTSE</sequence>
<dbReference type="InterPro" id="IPR007232">
    <property type="entry name" value="Rad52_Rad59_Rad22"/>
</dbReference>
<evidence type="ECO:0000313" key="6">
    <source>
        <dbReference type="EMBL" id="MBW0478473.1"/>
    </source>
</evidence>
<comment type="similarity">
    <text evidence="1">Belongs to the RAD52 family.</text>
</comment>
<feature type="region of interest" description="Disordered" evidence="5">
    <location>
        <begin position="394"/>
        <end position="425"/>
    </location>
</feature>